<dbReference type="RefSeq" id="WP_173076685.1">
    <property type="nucleotide sequence ID" value="NZ_CP041345.1"/>
</dbReference>
<dbReference type="Pfam" id="PF02130">
    <property type="entry name" value="YbeY"/>
    <property type="match status" value="1"/>
</dbReference>
<dbReference type="InterPro" id="IPR023091">
    <property type="entry name" value="MetalPrtase_cat_dom_sf_prd"/>
</dbReference>
<keyword evidence="6 7" id="KW-0862">Zinc</keyword>
<keyword evidence="7" id="KW-0963">Cytoplasm</keyword>
<dbReference type="PANTHER" id="PTHR46986:SF1">
    <property type="entry name" value="ENDORIBONUCLEASE YBEY, CHLOROPLASTIC"/>
    <property type="match status" value="1"/>
</dbReference>
<dbReference type="SUPFAM" id="SSF55486">
    <property type="entry name" value="Metalloproteases ('zincins'), catalytic domain"/>
    <property type="match status" value="1"/>
</dbReference>
<dbReference type="GO" id="GO:0005737">
    <property type="term" value="C:cytoplasm"/>
    <property type="evidence" value="ECO:0007669"/>
    <property type="project" value="UniProtKB-SubCell"/>
</dbReference>
<evidence type="ECO:0000313" key="9">
    <source>
        <dbReference type="Proteomes" id="UP000500961"/>
    </source>
</evidence>
<evidence type="ECO:0000256" key="1">
    <source>
        <dbReference type="ARBA" id="ARBA00010875"/>
    </source>
</evidence>
<keyword evidence="7" id="KW-0698">rRNA processing</keyword>
<keyword evidence="2 7" id="KW-0540">Nuclease</keyword>
<gene>
    <name evidence="7 8" type="primary">ybeY</name>
    <name evidence="8" type="ORF">FHG85_13170</name>
</gene>
<evidence type="ECO:0000256" key="4">
    <source>
        <dbReference type="ARBA" id="ARBA00022759"/>
    </source>
</evidence>
<proteinExistence type="inferred from homology"/>
<comment type="cofactor">
    <cofactor evidence="7">
        <name>Zn(2+)</name>
        <dbReference type="ChEBI" id="CHEBI:29105"/>
    </cofactor>
    <text evidence="7">Binds 1 zinc ion.</text>
</comment>
<reference evidence="8 9" key="1">
    <citation type="submission" date="2019-07" db="EMBL/GenBank/DDBJ databases">
        <title>Thalassofilum flectens gen. nov., sp. nov., a novel moderate thermophilic anaerobe from a shallow sea hot spring in Kunashir Island (Russia), representing a new family in the order Bacteroidales, and proposal of Thalassofilacea fam. nov.</title>
        <authorList>
            <person name="Kochetkova T.V."/>
            <person name="Podosokorskaya O.A."/>
            <person name="Novikov A."/>
            <person name="Elcheninov A.G."/>
            <person name="Toshchakov S.V."/>
            <person name="Kublanov I.V."/>
        </authorList>
    </citation>
    <scope>NUCLEOTIDE SEQUENCE [LARGE SCALE GENOMIC DNA]</scope>
    <source>
        <strain evidence="8 9">38-H</strain>
    </source>
</reference>
<dbReference type="Proteomes" id="UP000500961">
    <property type="component" value="Chromosome"/>
</dbReference>
<dbReference type="Gene3D" id="3.40.390.30">
    <property type="entry name" value="Metalloproteases ('zincins'), catalytic domain"/>
    <property type="match status" value="1"/>
</dbReference>
<keyword evidence="3 7" id="KW-0479">Metal-binding</keyword>
<keyword evidence="7" id="KW-0690">Ribosome biogenesis</keyword>
<comment type="similarity">
    <text evidence="1 7">Belongs to the endoribonuclease YbeY family.</text>
</comment>
<dbReference type="HAMAP" id="MF_00009">
    <property type="entry name" value="Endoribonucl_YbeY"/>
    <property type="match status" value="1"/>
</dbReference>
<comment type="function">
    <text evidence="7">Single strand-specific metallo-endoribonuclease involved in late-stage 70S ribosome quality control and in maturation of the 3' terminus of the 16S rRNA.</text>
</comment>
<dbReference type="GO" id="GO:0008270">
    <property type="term" value="F:zinc ion binding"/>
    <property type="evidence" value="ECO:0007669"/>
    <property type="project" value="UniProtKB-UniRule"/>
</dbReference>
<evidence type="ECO:0000313" key="8">
    <source>
        <dbReference type="EMBL" id="QKG81179.1"/>
    </source>
</evidence>
<feature type="binding site" evidence="7">
    <location>
        <position position="109"/>
    </location>
    <ligand>
        <name>Zn(2+)</name>
        <dbReference type="ChEBI" id="CHEBI:29105"/>
        <note>catalytic</note>
    </ligand>
</feature>
<keyword evidence="4 7" id="KW-0255">Endonuclease</keyword>
<dbReference type="KEGG" id="ttz:FHG85_13170"/>
<evidence type="ECO:0000256" key="3">
    <source>
        <dbReference type="ARBA" id="ARBA00022723"/>
    </source>
</evidence>
<evidence type="ECO:0000256" key="6">
    <source>
        <dbReference type="ARBA" id="ARBA00022833"/>
    </source>
</evidence>
<dbReference type="InterPro" id="IPR002036">
    <property type="entry name" value="YbeY"/>
</dbReference>
<evidence type="ECO:0000256" key="5">
    <source>
        <dbReference type="ARBA" id="ARBA00022801"/>
    </source>
</evidence>
<dbReference type="NCBIfam" id="TIGR00043">
    <property type="entry name" value="rRNA maturation RNase YbeY"/>
    <property type="match status" value="1"/>
</dbReference>
<feature type="binding site" evidence="7">
    <location>
        <position position="119"/>
    </location>
    <ligand>
        <name>Zn(2+)</name>
        <dbReference type="ChEBI" id="CHEBI:29105"/>
        <note>catalytic</note>
    </ligand>
</feature>
<evidence type="ECO:0000256" key="7">
    <source>
        <dbReference type="HAMAP-Rule" id="MF_00009"/>
    </source>
</evidence>
<dbReference type="EMBL" id="CP041345">
    <property type="protein sequence ID" value="QKG81179.1"/>
    <property type="molecule type" value="Genomic_DNA"/>
</dbReference>
<protein>
    <recommendedName>
        <fullName evidence="7">Endoribonuclease YbeY</fullName>
        <ecNumber evidence="7">3.1.-.-</ecNumber>
    </recommendedName>
</protein>
<dbReference type="AlphaFoldDB" id="A0A7D4BLT1"/>
<name>A0A7D4BLT1_9BACT</name>
<keyword evidence="5 7" id="KW-0378">Hydrolase</keyword>
<accession>A0A7D4BLT1</accession>
<organism evidence="8 9">
    <name type="scientific">Tenuifilum thalassicum</name>
    <dbReference type="NCBI Taxonomy" id="2590900"/>
    <lineage>
        <taxon>Bacteria</taxon>
        <taxon>Pseudomonadati</taxon>
        <taxon>Bacteroidota</taxon>
        <taxon>Bacteroidia</taxon>
        <taxon>Bacteroidales</taxon>
        <taxon>Tenuifilaceae</taxon>
        <taxon>Tenuifilum</taxon>
    </lineage>
</organism>
<keyword evidence="9" id="KW-1185">Reference proteome</keyword>
<feature type="binding site" evidence="7">
    <location>
        <position position="113"/>
    </location>
    <ligand>
        <name>Zn(2+)</name>
        <dbReference type="ChEBI" id="CHEBI:29105"/>
        <note>catalytic</note>
    </ligand>
</feature>
<dbReference type="GO" id="GO:0004521">
    <property type="term" value="F:RNA endonuclease activity"/>
    <property type="evidence" value="ECO:0007669"/>
    <property type="project" value="UniProtKB-UniRule"/>
</dbReference>
<sequence length="144" mass="17282">MSITFSYLNKGISNKISNKKMIKQWIKYIIKLYDREVGDISYYFTNDDEIIDINKKYLNHNYFTDIITFDYCDNKQISGDIVISLDTVKTNSEVFNTNFYDEILRVIIHGIFHLLGYKDKSEDEKLLMRQKENEALKIFYDKWN</sequence>
<evidence type="ECO:0000256" key="2">
    <source>
        <dbReference type="ARBA" id="ARBA00022722"/>
    </source>
</evidence>
<dbReference type="EC" id="3.1.-.-" evidence="7"/>
<dbReference type="GO" id="GO:0004222">
    <property type="term" value="F:metalloendopeptidase activity"/>
    <property type="evidence" value="ECO:0007669"/>
    <property type="project" value="InterPro"/>
</dbReference>
<dbReference type="PANTHER" id="PTHR46986">
    <property type="entry name" value="ENDORIBONUCLEASE YBEY, CHLOROPLASTIC"/>
    <property type="match status" value="1"/>
</dbReference>
<dbReference type="GO" id="GO:0006364">
    <property type="term" value="P:rRNA processing"/>
    <property type="evidence" value="ECO:0007669"/>
    <property type="project" value="UniProtKB-UniRule"/>
</dbReference>
<comment type="subcellular location">
    <subcellularLocation>
        <location evidence="7">Cytoplasm</location>
    </subcellularLocation>
</comment>